<reference evidence="2 3" key="1">
    <citation type="submission" date="2024-06" db="EMBL/GenBank/DDBJ databases">
        <title>Genomic Encyclopedia of Type Strains, Phase V (KMG-V): Genome sequencing to study the core and pangenomes of soil and plant-associated prokaryotes.</title>
        <authorList>
            <person name="Whitman W."/>
        </authorList>
    </citation>
    <scope>NUCLEOTIDE SEQUENCE [LARGE SCALE GENOMIC DNA]</scope>
    <source>
        <strain evidence="2 3">NE40</strain>
    </source>
</reference>
<feature type="transmembrane region" description="Helical" evidence="1">
    <location>
        <begin position="21"/>
        <end position="37"/>
    </location>
</feature>
<protein>
    <submittedName>
        <fullName evidence="2">Conjugal transfer pilus assembly protein TraE</fullName>
    </submittedName>
</protein>
<evidence type="ECO:0000256" key="1">
    <source>
        <dbReference type="SAM" id="Phobius"/>
    </source>
</evidence>
<sequence length="184" mass="21373">MTIQDYLQRLKQWRQQLCVDRLILLVLVLSNVLLLIHCLNRKPAVELSLPFMDRQIGIQSGEASQIYYEWWGLSLAELLGNLNPQNLSFLEARLQSLLSPNLYQQVHETLNQQFQQLREDQVSLSFEPSQIEFDETIREVRVTGNSALSSGHQRLSGQKTFTFQFNLIRYRPVLAAIQIESDLK</sequence>
<organism evidence="2 3">
    <name type="scientific">Endozoicomonas lisbonensis</name>
    <dbReference type="NCBI Taxonomy" id="3120522"/>
    <lineage>
        <taxon>Bacteria</taxon>
        <taxon>Pseudomonadati</taxon>
        <taxon>Pseudomonadota</taxon>
        <taxon>Gammaproteobacteria</taxon>
        <taxon>Oceanospirillales</taxon>
        <taxon>Endozoicomonadaceae</taxon>
        <taxon>Endozoicomonas</taxon>
    </lineage>
</organism>
<evidence type="ECO:0000313" key="2">
    <source>
        <dbReference type="EMBL" id="MET4759305.1"/>
    </source>
</evidence>
<proteinExistence type="predicted"/>
<comment type="caution">
    <text evidence="2">The sequence shown here is derived from an EMBL/GenBank/DDBJ whole genome shotgun (WGS) entry which is preliminary data.</text>
</comment>
<keyword evidence="3" id="KW-1185">Reference proteome</keyword>
<name>A0ABV2SNG7_9GAMM</name>
<evidence type="ECO:0000313" key="3">
    <source>
        <dbReference type="Proteomes" id="UP001549366"/>
    </source>
</evidence>
<gene>
    <name evidence="2" type="ORF">V5J35_004497</name>
</gene>
<dbReference type="Proteomes" id="UP001549366">
    <property type="component" value="Unassembled WGS sequence"/>
</dbReference>
<dbReference type="EMBL" id="JBEWTB010000002">
    <property type="protein sequence ID" value="MET4759305.1"/>
    <property type="molecule type" value="Genomic_DNA"/>
</dbReference>
<keyword evidence="1" id="KW-0472">Membrane</keyword>
<keyword evidence="1" id="KW-1133">Transmembrane helix</keyword>
<accession>A0ABV2SNG7</accession>
<dbReference type="InterPro" id="IPR007973">
    <property type="entry name" value="Pilus_assembly_TraE"/>
</dbReference>
<keyword evidence="1" id="KW-0812">Transmembrane</keyword>
<dbReference type="RefSeq" id="WP_354009302.1">
    <property type="nucleotide sequence ID" value="NZ_JBEWTA010000001.1"/>
</dbReference>
<dbReference type="Pfam" id="PF05309">
    <property type="entry name" value="TraE"/>
    <property type="match status" value="1"/>
</dbReference>